<proteinExistence type="predicted"/>
<dbReference type="InterPro" id="IPR013656">
    <property type="entry name" value="PAS_4"/>
</dbReference>
<dbReference type="SUPFAM" id="SSF55785">
    <property type="entry name" value="PYP-like sensor domain (PAS domain)"/>
    <property type="match status" value="1"/>
</dbReference>
<dbReference type="InterPro" id="IPR035965">
    <property type="entry name" value="PAS-like_dom_sf"/>
</dbReference>
<evidence type="ECO:0000259" key="4">
    <source>
        <dbReference type="PROSITE" id="PS50113"/>
    </source>
</evidence>
<dbReference type="RefSeq" id="WP_184130700.1">
    <property type="nucleotide sequence ID" value="NZ_JACHFL010000004.1"/>
</dbReference>
<dbReference type="InterPro" id="IPR052155">
    <property type="entry name" value="Biofilm_reg_signaling"/>
</dbReference>
<keyword evidence="2" id="KW-0812">Transmembrane</keyword>
<dbReference type="PROSITE" id="PS50112">
    <property type="entry name" value="PAS"/>
    <property type="match status" value="1"/>
</dbReference>
<evidence type="ECO:0000256" key="2">
    <source>
        <dbReference type="SAM" id="Phobius"/>
    </source>
</evidence>
<feature type="region of interest" description="Disordered" evidence="1">
    <location>
        <begin position="546"/>
        <end position="566"/>
    </location>
</feature>
<feature type="domain" description="PAC" evidence="4">
    <location>
        <begin position="283"/>
        <end position="334"/>
    </location>
</feature>
<organism evidence="5 6">
    <name type="scientific">Deinococcus humi</name>
    <dbReference type="NCBI Taxonomy" id="662880"/>
    <lineage>
        <taxon>Bacteria</taxon>
        <taxon>Thermotogati</taxon>
        <taxon>Deinococcota</taxon>
        <taxon>Deinococci</taxon>
        <taxon>Deinococcales</taxon>
        <taxon>Deinococcaceae</taxon>
        <taxon>Deinococcus</taxon>
    </lineage>
</organism>
<dbReference type="Proteomes" id="UP000552709">
    <property type="component" value="Unassembled WGS sequence"/>
</dbReference>
<feature type="domain" description="PAS" evidence="3">
    <location>
        <begin position="211"/>
        <end position="281"/>
    </location>
</feature>
<dbReference type="EMBL" id="JACHFL010000004">
    <property type="protein sequence ID" value="MBB5362870.1"/>
    <property type="molecule type" value="Genomic_DNA"/>
</dbReference>
<evidence type="ECO:0000259" key="3">
    <source>
        <dbReference type="PROSITE" id="PS50112"/>
    </source>
</evidence>
<keyword evidence="2" id="KW-1133">Transmembrane helix</keyword>
<name>A0A7W8JTC8_9DEIO</name>
<dbReference type="InterPro" id="IPR001610">
    <property type="entry name" value="PAC"/>
</dbReference>
<comment type="caution">
    <text evidence="5">The sequence shown here is derived from an EMBL/GenBank/DDBJ whole genome shotgun (WGS) entry which is preliminary data.</text>
</comment>
<dbReference type="CDD" id="cd00130">
    <property type="entry name" value="PAS"/>
    <property type="match status" value="1"/>
</dbReference>
<feature type="transmembrane region" description="Helical" evidence="2">
    <location>
        <begin position="178"/>
        <end position="195"/>
    </location>
</feature>
<keyword evidence="2" id="KW-0472">Membrane</keyword>
<dbReference type="SMART" id="SM00086">
    <property type="entry name" value="PAC"/>
    <property type="match status" value="1"/>
</dbReference>
<protein>
    <submittedName>
        <fullName evidence="5">PAS domain S-box-containing protein</fullName>
    </submittedName>
</protein>
<sequence>MPNLRRVAWGALATIALIGVWSNAVLERDTSELLTEVSVMNIMGRQRVYAEEVARHAWQLVTALPVEDRKQARTRLKGSVAGMREGHGAWVKATALNDPQMTVSPLYSRLDVEVQGYLAAANSILLTPDQQLRRRNSDVRWLEEQATGSLIRVLDEAITALEDHGEAHIRSMNATARLRLACVIVLLFILGQWVFRPLDRRIRRVQGELVAERDFAQQVMTTAQGITVTDLHDRFEYVNPAFARMLGMAPDALLGCTPFDVTVSEEHSRVREALQRRATGETTAYETRLRRMDGEAVPVLITGAPRVVGGLLMGSIASVTDLTEQKRNEQTVRILATLSHSLEQEQTPKGVARQALNLLAQSMELSWLALYRRDRDQFVPQATSGGFPADRESHSALALGPDEGPIWDTLGGCTVYLSETCQPPLTSHGAGSVALVPLPSGEGTVTQVLCAIRLGEARLWEPWERVLLETAAQSVSTALQRAELHMKAQDAAAFAQTLLAISALVESDFDPAATAAEVLNLLGPALGMSRASVLVVRDEQVRWSPHGHQMSPLQASGMSRTACAGR</sequence>
<dbReference type="NCBIfam" id="TIGR00229">
    <property type="entry name" value="sensory_box"/>
    <property type="match status" value="1"/>
</dbReference>
<gene>
    <name evidence="5" type="ORF">HNQ08_001968</name>
</gene>
<evidence type="ECO:0000256" key="1">
    <source>
        <dbReference type="SAM" id="MobiDB-lite"/>
    </source>
</evidence>
<evidence type="ECO:0000313" key="6">
    <source>
        <dbReference type="Proteomes" id="UP000552709"/>
    </source>
</evidence>
<dbReference type="SUPFAM" id="SSF55781">
    <property type="entry name" value="GAF domain-like"/>
    <property type="match status" value="1"/>
</dbReference>
<dbReference type="PROSITE" id="PS50113">
    <property type="entry name" value="PAC"/>
    <property type="match status" value="1"/>
</dbReference>
<keyword evidence="6" id="KW-1185">Reference proteome</keyword>
<dbReference type="Gene3D" id="3.30.450.40">
    <property type="match status" value="1"/>
</dbReference>
<dbReference type="Pfam" id="PF08448">
    <property type="entry name" value="PAS_4"/>
    <property type="match status" value="1"/>
</dbReference>
<dbReference type="SMART" id="SM00065">
    <property type="entry name" value="GAF"/>
    <property type="match status" value="1"/>
</dbReference>
<reference evidence="5 6" key="1">
    <citation type="submission" date="2020-08" db="EMBL/GenBank/DDBJ databases">
        <title>Genomic Encyclopedia of Type Strains, Phase IV (KMG-IV): sequencing the most valuable type-strain genomes for metagenomic binning, comparative biology and taxonomic classification.</title>
        <authorList>
            <person name="Goeker M."/>
        </authorList>
    </citation>
    <scope>NUCLEOTIDE SEQUENCE [LARGE SCALE GENOMIC DNA]</scope>
    <source>
        <strain evidence="5 6">DSM 27939</strain>
    </source>
</reference>
<dbReference type="AlphaFoldDB" id="A0A7W8JTC8"/>
<dbReference type="InterPro" id="IPR000014">
    <property type="entry name" value="PAS"/>
</dbReference>
<dbReference type="InterPro" id="IPR029016">
    <property type="entry name" value="GAF-like_dom_sf"/>
</dbReference>
<dbReference type="PANTHER" id="PTHR44757">
    <property type="entry name" value="DIGUANYLATE CYCLASE DGCP"/>
    <property type="match status" value="1"/>
</dbReference>
<dbReference type="InterPro" id="IPR000700">
    <property type="entry name" value="PAS-assoc_C"/>
</dbReference>
<accession>A0A7W8JTC8</accession>
<dbReference type="InterPro" id="IPR003018">
    <property type="entry name" value="GAF"/>
</dbReference>
<evidence type="ECO:0000313" key="5">
    <source>
        <dbReference type="EMBL" id="MBB5362870.1"/>
    </source>
</evidence>
<dbReference type="Gene3D" id="3.30.450.20">
    <property type="entry name" value="PAS domain"/>
    <property type="match status" value="1"/>
</dbReference>
<dbReference type="PANTHER" id="PTHR44757:SF2">
    <property type="entry name" value="BIOFILM ARCHITECTURE MAINTENANCE PROTEIN MBAA"/>
    <property type="match status" value="1"/>
</dbReference>
<dbReference type="SMART" id="SM00091">
    <property type="entry name" value="PAS"/>
    <property type="match status" value="1"/>
</dbReference>